<gene>
    <name evidence="1" type="ORF">QVD17_29621</name>
</gene>
<name>A0AAD8JZY0_TARER</name>
<evidence type="ECO:0000313" key="1">
    <source>
        <dbReference type="EMBL" id="KAK1413885.1"/>
    </source>
</evidence>
<dbReference type="EMBL" id="JAUHHV010000008">
    <property type="protein sequence ID" value="KAK1413885.1"/>
    <property type="molecule type" value="Genomic_DNA"/>
</dbReference>
<sequence>MHWPKQTSNGPTLLVPVRGIVGFRPIQIRIEKVSDLILGKKSAGLRFIGKDEWVGGNWLIDLQVFDSLGKLVQATVEETSIVQVMVKEDGGDENWLRGRQKTVYQ</sequence>
<accession>A0AAD8JZY0</accession>
<dbReference type="Proteomes" id="UP001229421">
    <property type="component" value="Unassembled WGS sequence"/>
</dbReference>
<comment type="caution">
    <text evidence="1">The sequence shown here is derived from an EMBL/GenBank/DDBJ whole genome shotgun (WGS) entry which is preliminary data.</text>
</comment>
<protein>
    <submittedName>
        <fullName evidence="1">Uncharacterized protein</fullName>
    </submittedName>
</protein>
<organism evidence="1 2">
    <name type="scientific">Tagetes erecta</name>
    <name type="common">African marigold</name>
    <dbReference type="NCBI Taxonomy" id="13708"/>
    <lineage>
        <taxon>Eukaryota</taxon>
        <taxon>Viridiplantae</taxon>
        <taxon>Streptophyta</taxon>
        <taxon>Embryophyta</taxon>
        <taxon>Tracheophyta</taxon>
        <taxon>Spermatophyta</taxon>
        <taxon>Magnoliopsida</taxon>
        <taxon>eudicotyledons</taxon>
        <taxon>Gunneridae</taxon>
        <taxon>Pentapetalae</taxon>
        <taxon>asterids</taxon>
        <taxon>campanulids</taxon>
        <taxon>Asterales</taxon>
        <taxon>Asteraceae</taxon>
        <taxon>Asteroideae</taxon>
        <taxon>Heliantheae alliance</taxon>
        <taxon>Tageteae</taxon>
        <taxon>Tagetes</taxon>
    </lineage>
</organism>
<proteinExistence type="predicted"/>
<dbReference type="AlphaFoldDB" id="A0AAD8JZY0"/>
<keyword evidence="2" id="KW-1185">Reference proteome</keyword>
<evidence type="ECO:0000313" key="2">
    <source>
        <dbReference type="Proteomes" id="UP001229421"/>
    </source>
</evidence>
<reference evidence="1" key="1">
    <citation type="journal article" date="2023" name="bioRxiv">
        <title>Improved chromosome-level genome assembly for marigold (Tagetes erecta).</title>
        <authorList>
            <person name="Jiang F."/>
            <person name="Yuan L."/>
            <person name="Wang S."/>
            <person name="Wang H."/>
            <person name="Xu D."/>
            <person name="Wang A."/>
            <person name="Fan W."/>
        </authorList>
    </citation>
    <scope>NUCLEOTIDE SEQUENCE</scope>
    <source>
        <strain evidence="1">WSJ</strain>
        <tissue evidence="1">Leaf</tissue>
    </source>
</reference>